<accession>A0ABW3LZB3</accession>
<evidence type="ECO:0000256" key="2">
    <source>
        <dbReference type="ARBA" id="ARBA00034247"/>
    </source>
</evidence>
<feature type="domain" description="GGDEF" evidence="4">
    <location>
        <begin position="230"/>
        <end position="357"/>
    </location>
</feature>
<dbReference type="PANTHER" id="PTHR45138:SF9">
    <property type="entry name" value="DIGUANYLATE CYCLASE DGCM-RELATED"/>
    <property type="match status" value="1"/>
</dbReference>
<dbReference type="InterPro" id="IPR029016">
    <property type="entry name" value="GAF-like_dom_sf"/>
</dbReference>
<keyword evidence="6" id="KW-1185">Reference proteome</keyword>
<dbReference type="PANTHER" id="PTHR45138">
    <property type="entry name" value="REGULATORY COMPONENTS OF SENSORY TRANSDUCTION SYSTEM"/>
    <property type="match status" value="1"/>
</dbReference>
<dbReference type="Pfam" id="PF01590">
    <property type="entry name" value="GAF"/>
    <property type="match status" value="1"/>
</dbReference>
<sequence length="358" mass="39325">MLRPAKPDNEAERLAALRATRLLDSPPDQAFDDLVRLATTLAGTGRGAVTLVDADRQWFKARYGFDTEQTPRDESFCAHAILEPRRLMLVEDTLRDARFVDHPAVTGELGVRFYAGVPLLDGEGLPLGSLCVFDDRPGTLSGSQAEALRALARQAAHLIELRRAARELDRHMRDRDWYEQQLTQYSDLLEQQNADLAEQTRTDPLTGLPNRRAYAVALAAAIERAEREGLPLSVALLDLDHFKTINDVNGHAEGDRVLAEVAALLKSHFAGAGMAARYGGEEFAVLVPDATLEQARLQCEFLRQGIAVLPIGIVVSGSIGVAQYRHGETPGELIARADHALYRAKNAGRDRVEVDEGH</sequence>
<protein>
    <recommendedName>
        <fullName evidence="1">diguanylate cyclase</fullName>
        <ecNumber evidence="1">2.7.7.65</ecNumber>
    </recommendedName>
</protein>
<dbReference type="SUPFAM" id="SSF55781">
    <property type="entry name" value="GAF domain-like"/>
    <property type="match status" value="1"/>
</dbReference>
<keyword evidence="5" id="KW-0548">Nucleotidyltransferase</keyword>
<dbReference type="CDD" id="cd01949">
    <property type="entry name" value="GGDEF"/>
    <property type="match status" value="1"/>
</dbReference>
<evidence type="ECO:0000259" key="4">
    <source>
        <dbReference type="PROSITE" id="PS50887"/>
    </source>
</evidence>
<name>A0ABW3LZB3_9GAMM</name>
<dbReference type="SMART" id="SM00267">
    <property type="entry name" value="GGDEF"/>
    <property type="match status" value="1"/>
</dbReference>
<comment type="caution">
    <text evidence="5">The sequence shown here is derived from an EMBL/GenBank/DDBJ whole genome shotgun (WGS) entry which is preliminary data.</text>
</comment>
<dbReference type="EC" id="2.7.7.65" evidence="1"/>
<evidence type="ECO:0000313" key="5">
    <source>
        <dbReference type="EMBL" id="MFD1043731.1"/>
    </source>
</evidence>
<reference evidence="6" key="1">
    <citation type="journal article" date="2019" name="Int. J. Syst. Evol. Microbiol.">
        <title>The Global Catalogue of Microorganisms (GCM) 10K type strain sequencing project: providing services to taxonomists for standard genome sequencing and annotation.</title>
        <authorList>
            <consortium name="The Broad Institute Genomics Platform"/>
            <consortium name="The Broad Institute Genome Sequencing Center for Infectious Disease"/>
            <person name="Wu L."/>
            <person name="Ma J."/>
        </authorList>
    </citation>
    <scope>NUCLEOTIDE SEQUENCE [LARGE SCALE GENOMIC DNA]</scope>
    <source>
        <strain evidence="6">CCUG 55854</strain>
    </source>
</reference>
<dbReference type="SMART" id="SM00065">
    <property type="entry name" value="GAF"/>
    <property type="match status" value="1"/>
</dbReference>
<dbReference type="InterPro" id="IPR050469">
    <property type="entry name" value="Diguanylate_Cyclase"/>
</dbReference>
<dbReference type="NCBIfam" id="TIGR00254">
    <property type="entry name" value="GGDEF"/>
    <property type="match status" value="1"/>
</dbReference>
<organism evidence="5 6">
    <name type="scientific">Pseudoxanthomonas kaohsiungensis</name>
    <dbReference type="NCBI Taxonomy" id="283923"/>
    <lineage>
        <taxon>Bacteria</taxon>
        <taxon>Pseudomonadati</taxon>
        <taxon>Pseudomonadota</taxon>
        <taxon>Gammaproteobacteria</taxon>
        <taxon>Lysobacterales</taxon>
        <taxon>Lysobacteraceae</taxon>
        <taxon>Pseudoxanthomonas</taxon>
    </lineage>
</organism>
<dbReference type="Pfam" id="PF00990">
    <property type="entry name" value="GGDEF"/>
    <property type="match status" value="1"/>
</dbReference>
<dbReference type="InterPro" id="IPR043128">
    <property type="entry name" value="Rev_trsase/Diguanyl_cyclase"/>
</dbReference>
<keyword evidence="3" id="KW-0175">Coiled coil</keyword>
<evidence type="ECO:0000256" key="1">
    <source>
        <dbReference type="ARBA" id="ARBA00012528"/>
    </source>
</evidence>
<dbReference type="Proteomes" id="UP001597033">
    <property type="component" value="Unassembled WGS sequence"/>
</dbReference>
<dbReference type="RefSeq" id="WP_162377289.1">
    <property type="nucleotide sequence ID" value="NZ_JBHTKN010000014.1"/>
</dbReference>
<dbReference type="InterPro" id="IPR003018">
    <property type="entry name" value="GAF"/>
</dbReference>
<keyword evidence="5" id="KW-0808">Transferase</keyword>
<dbReference type="GO" id="GO:0052621">
    <property type="term" value="F:diguanylate cyclase activity"/>
    <property type="evidence" value="ECO:0007669"/>
    <property type="project" value="UniProtKB-EC"/>
</dbReference>
<feature type="coiled-coil region" evidence="3">
    <location>
        <begin position="161"/>
        <end position="202"/>
    </location>
</feature>
<evidence type="ECO:0000256" key="3">
    <source>
        <dbReference type="SAM" id="Coils"/>
    </source>
</evidence>
<evidence type="ECO:0000313" key="6">
    <source>
        <dbReference type="Proteomes" id="UP001597033"/>
    </source>
</evidence>
<dbReference type="PROSITE" id="PS50887">
    <property type="entry name" value="GGDEF"/>
    <property type="match status" value="1"/>
</dbReference>
<dbReference type="InterPro" id="IPR000160">
    <property type="entry name" value="GGDEF_dom"/>
</dbReference>
<dbReference type="SUPFAM" id="SSF55073">
    <property type="entry name" value="Nucleotide cyclase"/>
    <property type="match status" value="1"/>
</dbReference>
<comment type="catalytic activity">
    <reaction evidence="2">
        <text>2 GTP = 3',3'-c-di-GMP + 2 diphosphate</text>
        <dbReference type="Rhea" id="RHEA:24898"/>
        <dbReference type="ChEBI" id="CHEBI:33019"/>
        <dbReference type="ChEBI" id="CHEBI:37565"/>
        <dbReference type="ChEBI" id="CHEBI:58805"/>
        <dbReference type="EC" id="2.7.7.65"/>
    </reaction>
</comment>
<proteinExistence type="predicted"/>
<dbReference type="InterPro" id="IPR029787">
    <property type="entry name" value="Nucleotide_cyclase"/>
</dbReference>
<dbReference type="Gene3D" id="3.30.450.40">
    <property type="match status" value="1"/>
</dbReference>
<dbReference type="EMBL" id="JBHTKN010000014">
    <property type="protein sequence ID" value="MFD1043731.1"/>
    <property type="molecule type" value="Genomic_DNA"/>
</dbReference>
<gene>
    <name evidence="5" type="ORF">ACFQ2N_15370</name>
</gene>
<dbReference type="Gene3D" id="3.30.70.270">
    <property type="match status" value="1"/>
</dbReference>